<feature type="region of interest" description="Disordered" evidence="1">
    <location>
        <begin position="877"/>
        <end position="908"/>
    </location>
</feature>
<dbReference type="Proteomes" id="UP000002700">
    <property type="component" value="Chromosome I"/>
</dbReference>
<accession>Q3JR94</accession>
<evidence type="ECO:0000256" key="1">
    <source>
        <dbReference type="SAM" id="MobiDB-lite"/>
    </source>
</evidence>
<sequence>MTARDAFATSITFQAFEADRPTPGHHTGASSLPRERASAMRAARRPESSAMAQAETADRRHRRPVPPQRRARRQARRPARNDAAPRQRRRRPPNRAGKKNERRRRPFPRHAIRIADRRSRLVAFEHVDDLPLLLRRHGRRRQARRARRAERIVRAHGRARGRIEIDARDEARARRAIRVIQLAVDRRQPVRHRHLLLRHAVERGAHVIHPDRQRELRAEFTAAETLRLIEAHPCNGDERLLIAGEPAVLRLVRRAGLALQVATAERVRAGARARRRDGVQQAVHHVGVARVDRARRARARDHRLRLLQRLPARVVDFGDQIRIDLEAAVGEHRVARRELQRRDEARAERHRQIRRRLRGIEAEALRHVVLRIRRADRRQNPDRHEVLRALQRGAHRHRAVRLIVVLRLPRLAARHARREIERRVVDDRRGPEALFERRRIDERLERRARLPPCLRHVVELALVEIEAADERADRAVLRRDRDERALDLRQLHDLPCAPRVLHHAHDRTRLDLQRGRRARAQRTGRETQPGAVDRRRRAADELHVDRRRRDGEHDGRLQIAVVGMIRERVVDRLVALVAGGRQRDEAFRPAIAVAALVIHDPAAHRLVRGFLVGRVDRRRDGQAARVGFVLVLRIHHLPHHFGDVLAVHRVLVTRRAHVDFLLHRLIVLLLRDVADLQHPLQDVLLTHLRALRVDDRVVRGRRLRQPREHRGLGERDVLQVLAEIHARGGREAVRALAQIDLVHVQLEDLVLRQRLFDLVREQHLVDLARVRLLARQEEVARDLHRDRARALPRAAMQQIGHTRAQDADEIHAAVLVEAIILDREHRLLHHVGDVREAHEAAALLAEFAEQHVVRAVHAQRHLRLVIRERVERRQLRPHHHQRIAYDQRADDEQRREEPGEPQRDARAERARAAVAARAARRALVIIVVIGVIGAGRRASQRIMVLVRGAGGRRSFDNRHVGWAAHEARLEHALNACMESMDVASWSVSRRRFPARVGPYGYPVRSVTAHFNEIDGPPSGFFVKNPPIRCAAHRRAPRTLL</sequence>
<feature type="compositionally biased region" description="Basic residues" evidence="1">
    <location>
        <begin position="86"/>
        <end position="112"/>
    </location>
</feature>
<reference evidence="2 3" key="1">
    <citation type="submission" date="2005-09" db="EMBL/GenBank/DDBJ databases">
        <authorList>
            <person name="Woods D.E."/>
            <person name="Nierman W.C."/>
        </authorList>
    </citation>
    <scope>NUCLEOTIDE SEQUENCE [LARGE SCALE GENOMIC DNA]</scope>
    <source>
        <strain evidence="2 3">1710b</strain>
    </source>
</reference>
<proteinExistence type="predicted"/>
<dbReference type="EMBL" id="CP000124">
    <property type="protein sequence ID" value="ABA49410.1"/>
    <property type="molecule type" value="Genomic_DNA"/>
</dbReference>
<dbReference type="KEGG" id="bpm:BURPS1710b_2517"/>
<evidence type="ECO:0000313" key="3">
    <source>
        <dbReference type="Proteomes" id="UP000002700"/>
    </source>
</evidence>
<dbReference type="EnsemblBacteria" id="ABA49410">
    <property type="protein sequence ID" value="ABA49410"/>
    <property type="gene ID" value="BURPS1710b_2517"/>
</dbReference>
<name>Q3JR94_BURP1</name>
<gene>
    <name evidence="2" type="ordered locus">BURPS1710b_2517</name>
</gene>
<feature type="compositionally biased region" description="Basic and acidic residues" evidence="1">
    <location>
        <begin position="883"/>
        <end position="908"/>
    </location>
</feature>
<feature type="region of interest" description="Disordered" evidence="1">
    <location>
        <begin position="1"/>
        <end position="112"/>
    </location>
</feature>
<protein>
    <submittedName>
        <fullName evidence="2">Uncharacterized protein</fullName>
    </submittedName>
</protein>
<evidence type="ECO:0000313" key="2">
    <source>
        <dbReference type="EMBL" id="ABA49410.1"/>
    </source>
</evidence>
<dbReference type="HOGENOM" id="CLU_292682_0_0_4"/>
<organism evidence="2 3">
    <name type="scientific">Burkholderia pseudomallei (strain 1710b)</name>
    <dbReference type="NCBI Taxonomy" id="320372"/>
    <lineage>
        <taxon>Bacteria</taxon>
        <taxon>Pseudomonadati</taxon>
        <taxon>Pseudomonadota</taxon>
        <taxon>Betaproteobacteria</taxon>
        <taxon>Burkholderiales</taxon>
        <taxon>Burkholderiaceae</taxon>
        <taxon>Burkholderia</taxon>
        <taxon>pseudomallei group</taxon>
    </lineage>
</organism>
<dbReference type="AlphaFoldDB" id="Q3JR94"/>
<feature type="region of interest" description="Disordered" evidence="1">
    <location>
        <begin position="513"/>
        <end position="540"/>
    </location>
</feature>
<feature type="compositionally biased region" description="Basic residues" evidence="1">
    <location>
        <begin position="59"/>
        <end position="78"/>
    </location>
</feature>